<feature type="domain" description="EF-hand" evidence="8">
    <location>
        <begin position="1041"/>
        <end position="1074"/>
    </location>
</feature>
<dbReference type="GO" id="GO:0022857">
    <property type="term" value="F:transmembrane transporter activity"/>
    <property type="evidence" value="ECO:0007669"/>
    <property type="project" value="TreeGrafter"/>
</dbReference>
<evidence type="ECO:0000256" key="5">
    <source>
        <dbReference type="ARBA" id="ARBA00023136"/>
    </source>
</evidence>
<gene>
    <name evidence="9" type="ORF">HGG64_00930</name>
</gene>
<sequence length="2783" mass="317895">MRRLFKEVFKSLSKNKVTLICLTILIFLTTFLFTLLNDVKTSYASTINAYDKVSRLHDLITDLDVNPSGIAPKSGFNQIGSDNVTEVKEPVVFESLRNDSNISYSINLPEEDENYIKLKNKFDGWDVSDNNYYIRTEDFMRFAYESKYGISSVNFEIIKDNPNFANIRNFSFQGNDRFFNLYKKENGKFQEVLEDKKITANDQITLVRDISLGQFLNIAYSERDKRDVPKNSDYIYSSSPLFINTETKQASFSTIEYDKWKAEGTLATIFGEDVLSILGFEKTNGRYVFNRDKQTSADIKLQANFKTDNNKIDPNDKIQKTFNLANYLKNHELSSKSFKRIPLAANKTYRIPDSWIRKTETKVFYNWYRYVLNWDEIEDENSSNWKGSYLKFISELKQKDPRKYREIGYFSYWNKTIETRYQIGNQKSKVITQVVPIEREDLAKSFAKSWSGGKENKFIPNEKANNEHTIYSNIKQIEFKLFGSTPNNEDVSDEDFNAIINSDKFKEQQEFVRDSATNFAKTSIINDIRRQVGSENLGIRQSLTVESIEDKTTKKNVFHFINTGDNENRLLGIKQNVGKLFNETLNPSLLSKSVESQNIDSFILKPELNSKVIKKIPPVYTLSLIDSIFKAFTPDTRYFNADIRFVDYYDFLPNTKIPYLINGKILILTKAADEPKGPNGASIVGAIAMPKQGQYILLQKSEIPNFNSNKVWNKVIKNRKESFTLKEIYDYLVKEQYTIRGEIGKNGWAKIDPFFKNSISLPLVFGSVSNELTQEIIQKKTINGLIEKIKEIILKSDFKNVFDKDDANRILNALTQSVQVNGFHNLLAAAKTNQFILEKVVFDTIKYIIKPANSNVQNLDYPNTNANVFIKRFLNKIVKYLKNQYESGGLSSEKRDQYLLDELKKISRILNINNIYVIPQLKIRLVDLFDFIKDKNLIFDAFSDIINSIDFIKFSAIIQDWYKNHPYAPFTRVEDTYWTLSSHRATLSFIQSIDEYQLKIGLGKIIDSIDFKGFLDPESSRSIYQKWLSANEDANVEVSEENKQTISSFFKKIDANKNGSYNNINEGLKELISNVSFSKFADSLSKLIKTQKSTITANNRIYNDYRTEILSQADYLAAFLSSLSSAGNDISHGKINQIQQAIIKILNLSSKTRKIVSPVDIVIPDNDPDKISIFDLLGIQNFNFPDANSNNIPNVALEVDPYNTLFVDRIISKTKNAIRNKTLISLTSGEYKFIVDYVLANNFDLRDPNKILEKLEIYRALLQKIQIKNYKSNGSYTFSNGEKAVASYGDLAFRSAVFNDNPTVRSKNHSLLKLAHSALENFFVSKMIRNDNDVIKNEFVLYSFWIKLAYYLNKLGEQEEKIIIDPETNERYIQKSFSKKHLTYDQIRQVLISLFELSKDPEIIKEMANYDAVINQIPGFGFLGGSDSFLKIAYSNAHTSEANKKLIELINNGSTFNKFFSKLQSFNISAKTIEEIKNILLSNSNELSYNFGYIVSADQMPTFYLQSLTTFLNSFLKTSHSGELAPLIDSDYTFDIIYKQTLEASSLPSYLSLINVPRNLFNPFAFMSFPQIVLYYFFSPNPNQGNLAYIVTKILNNLQNTDINDLRNEILAITKTFDSNNSLIKSQNDASIALDFSFFNHIINSFLKLEDGSDLSIFGINITKITNAVFDEIIDGITVSNLISYSDSSSYFAKVNYGYLNSNNKEVYTGKIDDEYLKNPYLMQLFIDNLDDKYKIRINTQEYLIVGIDGTADYLYPVVNEENIQVDTNTQAIVYVNDKGFDRIRSAYPTFALKTYALIKSPTDEKGKYLEGKSPTELKNNISQIINDVAPGSLKKVFLRDEQDSINPERYIRVVTVRSIVSSIQNTTIWLIIILTILVAFIVYFIIKRYIEARNKVVGILRAQGYKTGEIALSFSVFGWIPAGIGGLFGYIFGFALQRPTMQILSSYWTLEQNIIPFSALGLLGTILIPLVFVSLIIFVITVISVNKKATELMNGLTEVAVGNVARRISSIFKKLPIKMRYIASMALNNFWKMFSLFLSFSTTSLISMFFLSSTNVFNRAISKTYEDRLYKFKLDLESPTTEGGPYVTYDKSDLNALLYIPNDLSGGSSANGSQLDYNNPNFLRPGASFNTDVVQRPFSPTVITKSSLDILLGLSVELSPWDITYANMPETQRARVAQIFKRISFEMQKTQNIIDLTKLKNNTDFTNISPDAAYDNLIAVKNIDKFIEDFKAGKTEDLSNRTSYFFLLRDNLNTGSSSKINQQFNYVEWDPINQIYLKPRKVETSRNREDYRNFLINAYNKVNGIDFFVSFGGVYWNDATNEKYTYASGLIDKKESRIYGYYKDSRFISLKNSYGENLINKLYDYQYDFNSSENQDIPVILNEVASKRHHLGIGSKFSFDLLNHADRFSHKALGQTGPKTQYTFKVIGISETYINSEFVSRKDVLDHILGYDTLTERLKAARIDELNNSIKLDPQNKDKYEYLFNRKYDAFNGILSNDNTPVQTIDTLTTYSSTGFWGAASSFDIANYNDADVWELFKNIFISDKNKKYTSVFEHNVNAYNEAHPDAKLNYLDVLKSRLSISEADIENIISSKPEEALDKYKNIARETLLKFYGTQPDSIYGKNVMYGASFDVNSKDIEVGFISEISKTVNTILVALIIISLIISVVILVAITNIMIASNKRAIAIFSVLGYTNKEKIMLFFSNFIPSILMACLLMIPITLSIISIFNAFLMATSQIVLPLALHVSTIILSAVICLSVFAITSIITWKSLNKVKAVDALKGK</sequence>
<proteinExistence type="inferred from homology"/>
<dbReference type="GO" id="GO:0005509">
    <property type="term" value="F:calcium ion binding"/>
    <property type="evidence" value="ECO:0007669"/>
    <property type="project" value="InterPro"/>
</dbReference>
<dbReference type="Proteomes" id="UP000501728">
    <property type="component" value="Chromosome"/>
</dbReference>
<keyword evidence="2" id="KW-1003">Cell membrane</keyword>
<feature type="transmembrane region" description="Helical" evidence="7">
    <location>
        <begin position="2654"/>
        <end position="2678"/>
    </location>
</feature>
<dbReference type="KEGG" id="mphn:HGG64_00930"/>
<evidence type="ECO:0000256" key="3">
    <source>
        <dbReference type="ARBA" id="ARBA00022692"/>
    </source>
</evidence>
<feature type="transmembrane region" description="Helical" evidence="7">
    <location>
        <begin position="1911"/>
        <end position="1935"/>
    </location>
</feature>
<comment type="similarity">
    <text evidence="6">Belongs to the ABC-4 integral membrane protein family.</text>
</comment>
<feature type="transmembrane region" description="Helical" evidence="7">
    <location>
        <begin position="2699"/>
        <end position="2732"/>
    </location>
</feature>
<evidence type="ECO:0000256" key="4">
    <source>
        <dbReference type="ARBA" id="ARBA00022989"/>
    </source>
</evidence>
<name>A0A858U4E5_9MOLU</name>
<dbReference type="PANTHER" id="PTHR30572:SF4">
    <property type="entry name" value="ABC TRANSPORTER PERMEASE YTRF"/>
    <property type="match status" value="1"/>
</dbReference>
<feature type="transmembrane region" description="Helical" evidence="7">
    <location>
        <begin position="1955"/>
        <end position="1984"/>
    </location>
</feature>
<dbReference type="PANTHER" id="PTHR30572">
    <property type="entry name" value="MEMBRANE COMPONENT OF TRANSPORTER-RELATED"/>
    <property type="match status" value="1"/>
</dbReference>
<keyword evidence="10" id="KW-1185">Reference proteome</keyword>
<evidence type="ECO:0000313" key="10">
    <source>
        <dbReference type="Proteomes" id="UP000501728"/>
    </source>
</evidence>
<evidence type="ECO:0000256" key="6">
    <source>
        <dbReference type="ARBA" id="ARBA00038076"/>
    </source>
</evidence>
<reference evidence="9 10" key="1">
    <citation type="submission" date="2020-04" db="EMBL/GenBank/DDBJ databases">
        <title>Novel Mycoplasma species detected in Phocoena phocoena (harbor porpoise) from the USA.</title>
        <authorList>
            <person name="Volokhov D.V."/>
        </authorList>
    </citation>
    <scope>NUCLEOTIDE SEQUENCE [LARGE SCALE GENOMIC DNA]</scope>
    <source>
        <strain evidence="9 10">C264-NAS</strain>
    </source>
</reference>
<evidence type="ECO:0000313" key="9">
    <source>
        <dbReference type="EMBL" id="QJG66277.1"/>
    </source>
</evidence>
<accession>A0A858U4E5</accession>
<keyword evidence="4 7" id="KW-1133">Transmembrane helix</keyword>
<feature type="transmembrane region" description="Helical" evidence="7">
    <location>
        <begin position="1868"/>
        <end position="1887"/>
    </location>
</feature>
<dbReference type="RefSeq" id="WP_169580101.1">
    <property type="nucleotide sequence ID" value="NZ_CP051480.1"/>
</dbReference>
<dbReference type="PROSITE" id="PS50222">
    <property type="entry name" value="EF_HAND_2"/>
    <property type="match status" value="1"/>
</dbReference>
<protein>
    <submittedName>
        <fullName evidence="9">ABC transporter permease</fullName>
    </submittedName>
</protein>
<feature type="transmembrane region" description="Helical" evidence="7">
    <location>
        <begin position="2738"/>
        <end position="2766"/>
    </location>
</feature>
<organism evidence="9 10">
    <name type="scientific">Mycoplasma phocoeninasale</name>
    <dbReference type="NCBI Taxonomy" id="2726117"/>
    <lineage>
        <taxon>Bacteria</taxon>
        <taxon>Bacillati</taxon>
        <taxon>Mycoplasmatota</taxon>
        <taxon>Mollicutes</taxon>
        <taxon>Mycoplasmataceae</taxon>
        <taxon>Mycoplasma</taxon>
    </lineage>
</organism>
<keyword evidence="3 7" id="KW-0812">Transmembrane</keyword>
<dbReference type="GO" id="GO:0005886">
    <property type="term" value="C:plasma membrane"/>
    <property type="evidence" value="ECO:0007669"/>
    <property type="project" value="UniProtKB-SubCell"/>
</dbReference>
<comment type="subcellular location">
    <subcellularLocation>
        <location evidence="1">Cell membrane</location>
        <topology evidence="1">Multi-pass membrane protein</topology>
    </subcellularLocation>
</comment>
<evidence type="ECO:0000256" key="2">
    <source>
        <dbReference type="ARBA" id="ARBA00022475"/>
    </source>
</evidence>
<dbReference type="EMBL" id="CP051480">
    <property type="protein sequence ID" value="QJG66277.1"/>
    <property type="molecule type" value="Genomic_DNA"/>
</dbReference>
<evidence type="ECO:0000256" key="1">
    <source>
        <dbReference type="ARBA" id="ARBA00004651"/>
    </source>
</evidence>
<evidence type="ECO:0000259" key="8">
    <source>
        <dbReference type="PROSITE" id="PS50222"/>
    </source>
</evidence>
<dbReference type="Pfam" id="PF02687">
    <property type="entry name" value="FtsX"/>
    <property type="match status" value="2"/>
</dbReference>
<keyword evidence="5 7" id="KW-0472">Membrane</keyword>
<evidence type="ECO:0000256" key="7">
    <source>
        <dbReference type="SAM" id="Phobius"/>
    </source>
</evidence>
<dbReference type="InterPro" id="IPR002048">
    <property type="entry name" value="EF_hand_dom"/>
</dbReference>
<dbReference type="InterPro" id="IPR050250">
    <property type="entry name" value="Macrolide_Exporter_MacB"/>
</dbReference>
<dbReference type="InterPro" id="IPR003838">
    <property type="entry name" value="ABC3_permease_C"/>
</dbReference>
<feature type="transmembrane region" description="Helical" evidence="7">
    <location>
        <begin position="2031"/>
        <end position="2052"/>
    </location>
</feature>